<dbReference type="EMBL" id="MN740593">
    <property type="protein sequence ID" value="QHS77789.1"/>
    <property type="molecule type" value="Genomic_DNA"/>
</dbReference>
<accession>A0A6C0ADJ0</accession>
<organism evidence="1">
    <name type="scientific">viral metagenome</name>
    <dbReference type="NCBI Taxonomy" id="1070528"/>
    <lineage>
        <taxon>unclassified sequences</taxon>
        <taxon>metagenomes</taxon>
        <taxon>organismal metagenomes</taxon>
    </lineage>
</organism>
<proteinExistence type="predicted"/>
<dbReference type="AlphaFoldDB" id="A0A6C0ADJ0"/>
<evidence type="ECO:0000313" key="1">
    <source>
        <dbReference type="EMBL" id="QHS77789.1"/>
    </source>
</evidence>
<reference evidence="1" key="1">
    <citation type="journal article" date="2020" name="Nature">
        <title>Giant virus diversity and host interactions through global metagenomics.</title>
        <authorList>
            <person name="Schulz F."/>
            <person name="Roux S."/>
            <person name="Paez-Espino D."/>
            <person name="Jungbluth S."/>
            <person name="Walsh D.A."/>
            <person name="Denef V.J."/>
            <person name="McMahon K.D."/>
            <person name="Konstantinidis K.T."/>
            <person name="Eloe-Fadrosh E.A."/>
            <person name="Kyrpides N.C."/>
            <person name="Woyke T."/>
        </authorList>
    </citation>
    <scope>NUCLEOTIDE SEQUENCE</scope>
    <source>
        <strain evidence="1">GVMAG-S-1021933-23</strain>
    </source>
</reference>
<protein>
    <submittedName>
        <fullName evidence="1">Uncharacterized protein</fullName>
    </submittedName>
</protein>
<name>A0A6C0ADJ0_9ZZZZ</name>
<sequence length="32" mass="3965">MFFFIWDGEVLKFILSLFFISKKNYNLFSLKK</sequence>